<dbReference type="GO" id="GO:1903607">
    <property type="term" value="P:cytochrome c biosynthetic process"/>
    <property type="evidence" value="ECO:0007669"/>
    <property type="project" value="TreeGrafter"/>
</dbReference>
<evidence type="ECO:0000256" key="3">
    <source>
        <dbReference type="ARBA" id="ARBA00010544"/>
    </source>
</evidence>
<feature type="transmembrane region" description="Helical" evidence="12">
    <location>
        <begin position="21"/>
        <end position="40"/>
    </location>
</feature>
<dbReference type="NCBIfam" id="TIGR01190">
    <property type="entry name" value="ccmB"/>
    <property type="match status" value="1"/>
</dbReference>
<keyword evidence="9" id="KW-0201">Cytochrome c-type biogenesis</keyword>
<evidence type="ECO:0000256" key="10">
    <source>
        <dbReference type="ARBA" id="ARBA00022989"/>
    </source>
</evidence>
<dbReference type="InterPro" id="IPR026031">
    <property type="entry name" value="Cyt_c_CcmB_bac"/>
</dbReference>
<gene>
    <name evidence="13" type="ORF">MNBD_ALPHA05-200</name>
</gene>
<evidence type="ECO:0000256" key="12">
    <source>
        <dbReference type="SAM" id="Phobius"/>
    </source>
</evidence>
<evidence type="ECO:0000256" key="4">
    <source>
        <dbReference type="ARBA" id="ARBA00016452"/>
    </source>
</evidence>
<keyword evidence="10 12" id="KW-1133">Transmembrane helix</keyword>
<dbReference type="Pfam" id="PF03379">
    <property type="entry name" value="CcmB"/>
    <property type="match status" value="1"/>
</dbReference>
<evidence type="ECO:0000256" key="2">
    <source>
        <dbReference type="ARBA" id="ARBA00004429"/>
    </source>
</evidence>
<organism evidence="13">
    <name type="scientific">hydrothermal vent metagenome</name>
    <dbReference type="NCBI Taxonomy" id="652676"/>
    <lineage>
        <taxon>unclassified sequences</taxon>
        <taxon>metagenomes</taxon>
        <taxon>ecological metagenomes</taxon>
    </lineage>
</organism>
<dbReference type="GO" id="GO:0015232">
    <property type="term" value="F:heme transmembrane transporter activity"/>
    <property type="evidence" value="ECO:0007669"/>
    <property type="project" value="InterPro"/>
</dbReference>
<dbReference type="InterPro" id="IPR003544">
    <property type="entry name" value="Cyt_c_biogenesis_CcmB"/>
</dbReference>
<feature type="transmembrane region" description="Helical" evidence="12">
    <location>
        <begin position="99"/>
        <end position="120"/>
    </location>
</feature>
<keyword evidence="6" id="KW-1003">Cell membrane</keyword>
<sequence length="221" mass="22477">MSALGAIIARDIRLAFRAGGGAAQGVTFFALTGVLFALAVGPDIALISKIAAPVLWTGALLATQISLDQIWRADREDGSLDVLVETSDMLALTALAKAFAHWAATALPLIVATPILGVMLNLPVEAYAPLAISLAIGTPGLSLIGCIAGALVVSLPRAHLLIAIIVSPLYVPILIFGSGAAMSDMGTPQYGANLMLLGATVLFAAILSPLASAAALRSNLD</sequence>
<proteinExistence type="inferred from homology"/>
<accession>A0A3B0SND6</accession>
<dbReference type="GO" id="GO:0017004">
    <property type="term" value="P:cytochrome complex assembly"/>
    <property type="evidence" value="ECO:0007669"/>
    <property type="project" value="UniProtKB-KW"/>
</dbReference>
<keyword evidence="8 12" id="KW-0812">Transmembrane</keyword>
<dbReference type="PRINTS" id="PR01414">
    <property type="entry name" value="CCMBBIOGNSIS"/>
</dbReference>
<name>A0A3B0SND6_9ZZZZ</name>
<dbReference type="AlphaFoldDB" id="A0A3B0SND6"/>
<feature type="transmembrane region" description="Helical" evidence="12">
    <location>
        <begin position="160"/>
        <end position="182"/>
    </location>
</feature>
<keyword evidence="5" id="KW-0813">Transport</keyword>
<evidence type="ECO:0000256" key="8">
    <source>
        <dbReference type="ARBA" id="ARBA00022692"/>
    </source>
</evidence>
<comment type="similarity">
    <text evidence="3">Belongs to the CcmB/CycW/HelB family.</text>
</comment>
<evidence type="ECO:0000256" key="6">
    <source>
        <dbReference type="ARBA" id="ARBA00022475"/>
    </source>
</evidence>
<dbReference type="PANTHER" id="PTHR30070:SF1">
    <property type="entry name" value="CYTOCHROME C BIOGENESIS B-RELATED"/>
    <property type="match status" value="1"/>
</dbReference>
<dbReference type="EMBL" id="UOEH01000551">
    <property type="protein sequence ID" value="VAW06978.1"/>
    <property type="molecule type" value="Genomic_DNA"/>
</dbReference>
<evidence type="ECO:0000256" key="1">
    <source>
        <dbReference type="ARBA" id="ARBA00002442"/>
    </source>
</evidence>
<dbReference type="GO" id="GO:0005886">
    <property type="term" value="C:plasma membrane"/>
    <property type="evidence" value="ECO:0007669"/>
    <property type="project" value="UniProtKB-SubCell"/>
</dbReference>
<dbReference type="PIRSF" id="PIRSF002764">
    <property type="entry name" value="CcmB"/>
    <property type="match status" value="1"/>
</dbReference>
<feature type="transmembrane region" description="Helical" evidence="12">
    <location>
        <begin position="126"/>
        <end position="153"/>
    </location>
</feature>
<comment type="function">
    <text evidence="1">Required for the export of heme to the periplasm for the biogenesis of c-type cytochromes.</text>
</comment>
<evidence type="ECO:0000256" key="11">
    <source>
        <dbReference type="ARBA" id="ARBA00023136"/>
    </source>
</evidence>
<feature type="transmembrane region" description="Helical" evidence="12">
    <location>
        <begin position="194"/>
        <end position="216"/>
    </location>
</feature>
<reference evidence="13" key="1">
    <citation type="submission" date="2018-06" db="EMBL/GenBank/DDBJ databases">
        <authorList>
            <person name="Zhirakovskaya E."/>
        </authorList>
    </citation>
    <scope>NUCLEOTIDE SEQUENCE</scope>
</reference>
<keyword evidence="11 12" id="KW-0472">Membrane</keyword>
<evidence type="ECO:0000256" key="7">
    <source>
        <dbReference type="ARBA" id="ARBA00022519"/>
    </source>
</evidence>
<keyword evidence="7" id="KW-0997">Cell inner membrane</keyword>
<dbReference type="PANTHER" id="PTHR30070">
    <property type="entry name" value="HEME EXPORTER PROTEIN B"/>
    <property type="match status" value="1"/>
</dbReference>
<comment type="subcellular location">
    <subcellularLocation>
        <location evidence="2">Cell inner membrane</location>
        <topology evidence="2">Multi-pass membrane protein</topology>
    </subcellularLocation>
</comment>
<evidence type="ECO:0000256" key="9">
    <source>
        <dbReference type="ARBA" id="ARBA00022748"/>
    </source>
</evidence>
<evidence type="ECO:0000256" key="5">
    <source>
        <dbReference type="ARBA" id="ARBA00022448"/>
    </source>
</evidence>
<protein>
    <recommendedName>
        <fullName evidence="4">Heme exporter protein B</fullName>
    </recommendedName>
</protein>
<evidence type="ECO:0000313" key="13">
    <source>
        <dbReference type="EMBL" id="VAW06978.1"/>
    </source>
</evidence>